<name>A0A5B7E5M8_PORTR</name>
<sequence length="121" mass="13379">MEISTTTATTTLTATTTSTSLRHLPVPPSHAGCFTLQIAHESLPPYHDHIFLIVPHPLYSQCSFPPPPRLMLLPYTLLAPTVRPSYLLVPLHSPPGPATITAAIIHPVRHIYHRPVRLFVL</sequence>
<proteinExistence type="predicted"/>
<evidence type="ECO:0000313" key="3">
    <source>
        <dbReference type="Proteomes" id="UP000324222"/>
    </source>
</evidence>
<organism evidence="2 3">
    <name type="scientific">Portunus trituberculatus</name>
    <name type="common">Swimming crab</name>
    <name type="synonym">Neptunus trituberculatus</name>
    <dbReference type="NCBI Taxonomy" id="210409"/>
    <lineage>
        <taxon>Eukaryota</taxon>
        <taxon>Metazoa</taxon>
        <taxon>Ecdysozoa</taxon>
        <taxon>Arthropoda</taxon>
        <taxon>Crustacea</taxon>
        <taxon>Multicrustacea</taxon>
        <taxon>Malacostraca</taxon>
        <taxon>Eumalacostraca</taxon>
        <taxon>Eucarida</taxon>
        <taxon>Decapoda</taxon>
        <taxon>Pleocyemata</taxon>
        <taxon>Brachyura</taxon>
        <taxon>Eubrachyura</taxon>
        <taxon>Portunoidea</taxon>
        <taxon>Portunidae</taxon>
        <taxon>Portuninae</taxon>
        <taxon>Portunus</taxon>
    </lineage>
</organism>
<accession>A0A5B7E5M8</accession>
<dbReference type="Proteomes" id="UP000324222">
    <property type="component" value="Unassembled WGS sequence"/>
</dbReference>
<evidence type="ECO:0000313" key="2">
    <source>
        <dbReference type="EMBL" id="MPC29088.1"/>
    </source>
</evidence>
<dbReference type="EMBL" id="VSRR010002013">
    <property type="protein sequence ID" value="MPC29088.1"/>
    <property type="molecule type" value="Genomic_DNA"/>
</dbReference>
<reference evidence="2 3" key="1">
    <citation type="submission" date="2019-05" db="EMBL/GenBank/DDBJ databases">
        <title>Another draft genome of Portunus trituberculatus and its Hox gene families provides insights of decapod evolution.</title>
        <authorList>
            <person name="Jeong J.-H."/>
            <person name="Song I."/>
            <person name="Kim S."/>
            <person name="Choi T."/>
            <person name="Kim D."/>
            <person name="Ryu S."/>
            <person name="Kim W."/>
        </authorList>
    </citation>
    <scope>NUCLEOTIDE SEQUENCE [LARGE SCALE GENOMIC DNA]</scope>
    <source>
        <tissue evidence="2">Muscle</tissue>
    </source>
</reference>
<dbReference type="AlphaFoldDB" id="A0A5B7E5M8"/>
<protein>
    <submittedName>
        <fullName evidence="2">Uncharacterized protein</fullName>
    </submittedName>
</protein>
<comment type="caution">
    <text evidence="2">The sequence shown here is derived from an EMBL/GenBank/DDBJ whole genome shotgun (WGS) entry which is preliminary data.</text>
</comment>
<feature type="region of interest" description="Disordered" evidence="1">
    <location>
        <begin position="1"/>
        <end position="21"/>
    </location>
</feature>
<evidence type="ECO:0000256" key="1">
    <source>
        <dbReference type="SAM" id="MobiDB-lite"/>
    </source>
</evidence>
<keyword evidence="3" id="KW-1185">Reference proteome</keyword>
<gene>
    <name evidence="2" type="ORF">E2C01_022305</name>
</gene>